<dbReference type="STRING" id="1280954.HPO_05672"/>
<protein>
    <submittedName>
        <fullName evidence="1">Uncharacterized protein</fullName>
    </submittedName>
</protein>
<proteinExistence type="predicted"/>
<keyword evidence="2" id="KW-1185">Reference proteome</keyword>
<organism evidence="1 2">
    <name type="scientific">Hyphomonas polymorpha PS728</name>
    <dbReference type="NCBI Taxonomy" id="1280954"/>
    <lineage>
        <taxon>Bacteria</taxon>
        <taxon>Pseudomonadati</taxon>
        <taxon>Pseudomonadota</taxon>
        <taxon>Alphaproteobacteria</taxon>
        <taxon>Hyphomonadales</taxon>
        <taxon>Hyphomonadaceae</taxon>
        <taxon>Hyphomonas</taxon>
    </lineage>
</organism>
<gene>
    <name evidence="1" type="ORF">HPO_05672</name>
</gene>
<sequence length="88" mass="10050">MMDYPGISEEFRSWIRAGITRNAKWLLVFSDMVDFVDFCDFCEDDAALELEIAADEAHGDEVRLVGVYKLCGTEEEIIDRVRGKWAVA</sequence>
<evidence type="ECO:0000313" key="2">
    <source>
        <dbReference type="Proteomes" id="UP000027100"/>
    </source>
</evidence>
<accession>A0A062VIK9</accession>
<dbReference type="PATRIC" id="fig|1280954.3.peg.1157"/>
<dbReference type="RefSeq" id="WP_035595637.1">
    <property type="nucleotide sequence ID" value="NZ_ARYM01000005.1"/>
</dbReference>
<comment type="caution">
    <text evidence="1">The sequence shown here is derived from an EMBL/GenBank/DDBJ whole genome shotgun (WGS) entry which is preliminary data.</text>
</comment>
<dbReference type="AlphaFoldDB" id="A0A062VIK9"/>
<reference evidence="1 2" key="1">
    <citation type="journal article" date="2014" name="Antonie Van Leeuwenhoek">
        <title>Hyphomonas beringensis sp. nov. and Hyphomonas chukchiensis sp. nov., isolated from surface seawater of the Bering Sea and Chukchi Sea.</title>
        <authorList>
            <person name="Li C."/>
            <person name="Lai Q."/>
            <person name="Li G."/>
            <person name="Dong C."/>
            <person name="Wang J."/>
            <person name="Liao Y."/>
            <person name="Shao Z."/>
        </authorList>
    </citation>
    <scope>NUCLEOTIDE SEQUENCE [LARGE SCALE GENOMIC DNA]</scope>
    <source>
        <strain evidence="1 2">PS728</strain>
    </source>
</reference>
<dbReference type="EMBL" id="ARYM01000005">
    <property type="protein sequence ID" value="KCZ99400.1"/>
    <property type="molecule type" value="Genomic_DNA"/>
</dbReference>
<dbReference type="Proteomes" id="UP000027100">
    <property type="component" value="Unassembled WGS sequence"/>
</dbReference>
<evidence type="ECO:0000313" key="1">
    <source>
        <dbReference type="EMBL" id="KCZ99400.1"/>
    </source>
</evidence>
<name>A0A062VIK9_9PROT</name>